<dbReference type="InterPro" id="IPR014044">
    <property type="entry name" value="CAP_dom"/>
</dbReference>
<name>A0A1Y2A6M2_9PLEO</name>
<feature type="chain" id="PRO_5013322326" evidence="2">
    <location>
        <begin position="17"/>
        <end position="301"/>
    </location>
</feature>
<keyword evidence="5" id="KW-1185">Reference proteome</keyword>
<feature type="domain" description="SCP" evidence="3">
    <location>
        <begin position="131"/>
        <end position="281"/>
    </location>
</feature>
<sequence length="301" mass="32078">MRSSILLSALAIGAIASPLLDKRYYITEVDLEIKTVTVYVTPGAPEPTAAAVPSYGQRHRHSHSKAPVPAPSSKAAPKPSSVYTPPPAYTPPPTPIASPVQSSKAPASSAPAYNGAHKSGPIQATFSSGPDYQAMVLYHHNAVRANHGAAPLVWDSAVESAAAWSANKCEFKHQFESDGLNMGQNIFATSGNSFNVSGGIIESWYKGELPKMQGYWGVKDLNGMPDVFEGVGHLTAMVWKKTTKVGCASVNCANNPNKDGTIAAMNMFTVCNYQEPGNVQDQYAENVQAPISMSNLPKWDD</sequence>
<dbReference type="OrthoDB" id="337038at2759"/>
<dbReference type="AlphaFoldDB" id="A0A1Y2A6M2"/>
<accession>A0A1Y2A6M2</accession>
<dbReference type="PRINTS" id="PR00838">
    <property type="entry name" value="V5ALLERGEN"/>
</dbReference>
<evidence type="ECO:0000313" key="4">
    <source>
        <dbReference type="EMBL" id="ORY17980.1"/>
    </source>
</evidence>
<evidence type="ECO:0000256" key="1">
    <source>
        <dbReference type="SAM" id="MobiDB-lite"/>
    </source>
</evidence>
<evidence type="ECO:0000313" key="5">
    <source>
        <dbReference type="Proteomes" id="UP000193144"/>
    </source>
</evidence>
<evidence type="ECO:0000256" key="2">
    <source>
        <dbReference type="SAM" id="SignalP"/>
    </source>
</evidence>
<dbReference type="Gene3D" id="3.40.33.10">
    <property type="entry name" value="CAP"/>
    <property type="match status" value="1"/>
</dbReference>
<protein>
    <submittedName>
        <fullName evidence="4">CAP domain-containing protein</fullName>
    </submittedName>
</protein>
<dbReference type="InterPro" id="IPR001283">
    <property type="entry name" value="CRISP-related"/>
</dbReference>
<feature type="signal peptide" evidence="2">
    <location>
        <begin position="1"/>
        <end position="16"/>
    </location>
</feature>
<feature type="compositionally biased region" description="Low complexity" evidence="1">
    <location>
        <begin position="65"/>
        <end position="83"/>
    </location>
</feature>
<dbReference type="EMBL" id="MCFA01000009">
    <property type="protein sequence ID" value="ORY17980.1"/>
    <property type="molecule type" value="Genomic_DNA"/>
</dbReference>
<gene>
    <name evidence="4" type="ORF">BCR34DRAFT_554604</name>
</gene>
<dbReference type="Proteomes" id="UP000193144">
    <property type="component" value="Unassembled WGS sequence"/>
</dbReference>
<dbReference type="InterPro" id="IPR035940">
    <property type="entry name" value="CAP_sf"/>
</dbReference>
<dbReference type="InterPro" id="IPR002413">
    <property type="entry name" value="V5_allergen-like"/>
</dbReference>
<proteinExistence type="predicted"/>
<comment type="caution">
    <text evidence="4">The sequence shown here is derived from an EMBL/GenBank/DDBJ whole genome shotgun (WGS) entry which is preliminary data.</text>
</comment>
<evidence type="ECO:0000259" key="3">
    <source>
        <dbReference type="SMART" id="SM00198"/>
    </source>
</evidence>
<organism evidence="4 5">
    <name type="scientific">Clohesyomyces aquaticus</name>
    <dbReference type="NCBI Taxonomy" id="1231657"/>
    <lineage>
        <taxon>Eukaryota</taxon>
        <taxon>Fungi</taxon>
        <taxon>Dikarya</taxon>
        <taxon>Ascomycota</taxon>
        <taxon>Pezizomycotina</taxon>
        <taxon>Dothideomycetes</taxon>
        <taxon>Pleosporomycetidae</taxon>
        <taxon>Pleosporales</taxon>
        <taxon>Lindgomycetaceae</taxon>
        <taxon>Clohesyomyces</taxon>
    </lineage>
</organism>
<dbReference type="CDD" id="cd05380">
    <property type="entry name" value="CAP_euk"/>
    <property type="match status" value="1"/>
</dbReference>
<keyword evidence="2" id="KW-0732">Signal</keyword>
<feature type="compositionally biased region" description="Pro residues" evidence="1">
    <location>
        <begin position="84"/>
        <end position="96"/>
    </location>
</feature>
<feature type="region of interest" description="Disordered" evidence="1">
    <location>
        <begin position="47"/>
        <end position="116"/>
    </location>
</feature>
<dbReference type="PRINTS" id="PR00837">
    <property type="entry name" value="V5TPXLIKE"/>
</dbReference>
<reference evidence="4 5" key="1">
    <citation type="submission" date="2016-07" db="EMBL/GenBank/DDBJ databases">
        <title>Pervasive Adenine N6-methylation of Active Genes in Fungi.</title>
        <authorList>
            <consortium name="DOE Joint Genome Institute"/>
            <person name="Mondo S.J."/>
            <person name="Dannebaum R.O."/>
            <person name="Kuo R.C."/>
            <person name="Labutti K."/>
            <person name="Haridas S."/>
            <person name="Kuo A."/>
            <person name="Salamov A."/>
            <person name="Ahrendt S.R."/>
            <person name="Lipzen A."/>
            <person name="Sullivan W."/>
            <person name="Andreopoulos W.B."/>
            <person name="Clum A."/>
            <person name="Lindquist E."/>
            <person name="Daum C."/>
            <person name="Ramamoorthy G.K."/>
            <person name="Gryganskyi A."/>
            <person name="Culley D."/>
            <person name="Magnuson J.K."/>
            <person name="James T.Y."/>
            <person name="O'Malley M.A."/>
            <person name="Stajich J.E."/>
            <person name="Spatafora J.W."/>
            <person name="Visel A."/>
            <person name="Grigoriev I.V."/>
        </authorList>
    </citation>
    <scope>NUCLEOTIDE SEQUENCE [LARGE SCALE GENOMIC DNA]</scope>
    <source>
        <strain evidence="4 5">CBS 115471</strain>
    </source>
</reference>
<dbReference type="SMART" id="SM00198">
    <property type="entry name" value="SCP"/>
    <property type="match status" value="1"/>
</dbReference>
<feature type="compositionally biased region" description="Low complexity" evidence="1">
    <location>
        <begin position="97"/>
        <end position="112"/>
    </location>
</feature>
<dbReference type="SUPFAM" id="SSF55797">
    <property type="entry name" value="PR-1-like"/>
    <property type="match status" value="1"/>
</dbReference>
<dbReference type="PANTHER" id="PTHR10334">
    <property type="entry name" value="CYSTEINE-RICH SECRETORY PROTEIN-RELATED"/>
    <property type="match status" value="1"/>
</dbReference>
<dbReference type="Pfam" id="PF00188">
    <property type="entry name" value="CAP"/>
    <property type="match status" value="1"/>
</dbReference>
<dbReference type="STRING" id="1231657.A0A1Y2A6M2"/>